<evidence type="ECO:0000313" key="3">
    <source>
        <dbReference type="Proteomes" id="UP001420932"/>
    </source>
</evidence>
<comment type="caution">
    <text evidence="2">The sequence shown here is derived from an EMBL/GenBank/DDBJ whole genome shotgun (WGS) entry which is preliminary data.</text>
</comment>
<accession>A0AAP0NRN9</accession>
<feature type="region of interest" description="Disordered" evidence="1">
    <location>
        <begin position="67"/>
        <end position="95"/>
    </location>
</feature>
<evidence type="ECO:0000313" key="2">
    <source>
        <dbReference type="EMBL" id="KAK9113906.1"/>
    </source>
</evidence>
<gene>
    <name evidence="2" type="ORF">Syun_020703</name>
</gene>
<proteinExistence type="predicted"/>
<sequence>MLFEPSSTPPASDCISFPSSRILTSEGESSASFATTGTPALTLAIPIPYLGETSYPDEHLEGHYADAENDKEAKDVKNDKESVDGQFGSFKLNDE</sequence>
<evidence type="ECO:0000256" key="1">
    <source>
        <dbReference type="SAM" id="MobiDB-lite"/>
    </source>
</evidence>
<keyword evidence="3" id="KW-1185">Reference proteome</keyword>
<protein>
    <submittedName>
        <fullName evidence="2">Uncharacterized protein</fullName>
    </submittedName>
</protein>
<feature type="compositionally biased region" description="Basic and acidic residues" evidence="1">
    <location>
        <begin position="67"/>
        <end position="83"/>
    </location>
</feature>
<name>A0AAP0NRN9_9MAGN</name>
<dbReference type="Proteomes" id="UP001420932">
    <property type="component" value="Unassembled WGS sequence"/>
</dbReference>
<dbReference type="AlphaFoldDB" id="A0AAP0NRN9"/>
<dbReference type="EMBL" id="JBBNAF010000009">
    <property type="protein sequence ID" value="KAK9113906.1"/>
    <property type="molecule type" value="Genomic_DNA"/>
</dbReference>
<reference evidence="2 3" key="1">
    <citation type="submission" date="2024-01" db="EMBL/GenBank/DDBJ databases">
        <title>Genome assemblies of Stephania.</title>
        <authorList>
            <person name="Yang L."/>
        </authorList>
    </citation>
    <scope>NUCLEOTIDE SEQUENCE [LARGE SCALE GENOMIC DNA]</scope>
    <source>
        <strain evidence="2">YNDBR</strain>
        <tissue evidence="2">Leaf</tissue>
    </source>
</reference>
<organism evidence="2 3">
    <name type="scientific">Stephania yunnanensis</name>
    <dbReference type="NCBI Taxonomy" id="152371"/>
    <lineage>
        <taxon>Eukaryota</taxon>
        <taxon>Viridiplantae</taxon>
        <taxon>Streptophyta</taxon>
        <taxon>Embryophyta</taxon>
        <taxon>Tracheophyta</taxon>
        <taxon>Spermatophyta</taxon>
        <taxon>Magnoliopsida</taxon>
        <taxon>Ranunculales</taxon>
        <taxon>Menispermaceae</taxon>
        <taxon>Menispermoideae</taxon>
        <taxon>Cissampelideae</taxon>
        <taxon>Stephania</taxon>
    </lineage>
</organism>